<dbReference type="SUPFAM" id="SSF56112">
    <property type="entry name" value="Protein kinase-like (PK-like)"/>
    <property type="match status" value="1"/>
</dbReference>
<dbReference type="PANTHER" id="PTHR27008:SF497">
    <property type="entry name" value="OS11G0695000 PROTEIN"/>
    <property type="match status" value="1"/>
</dbReference>
<dbReference type="Gene3D" id="1.10.510.10">
    <property type="entry name" value="Transferase(Phosphotransferase) domain 1"/>
    <property type="match status" value="1"/>
</dbReference>
<reference evidence="7" key="2">
    <citation type="submission" date="2021-12" db="EMBL/GenBank/DDBJ databases">
        <title>Resequencing data analysis of finger millet.</title>
        <authorList>
            <person name="Hatakeyama M."/>
            <person name="Aluri S."/>
            <person name="Balachadran M.T."/>
            <person name="Sivarajan S.R."/>
            <person name="Poveda L."/>
            <person name="Shimizu-Inatsugi R."/>
            <person name="Schlapbach R."/>
            <person name="Sreeman S.M."/>
            <person name="Shimizu K.K."/>
        </authorList>
    </citation>
    <scope>NUCLEOTIDE SEQUENCE</scope>
</reference>
<keyword evidence="6" id="KW-0472">Membrane</keyword>
<organism evidence="7 8">
    <name type="scientific">Eleusine coracana subsp. coracana</name>
    <dbReference type="NCBI Taxonomy" id="191504"/>
    <lineage>
        <taxon>Eukaryota</taxon>
        <taxon>Viridiplantae</taxon>
        <taxon>Streptophyta</taxon>
        <taxon>Embryophyta</taxon>
        <taxon>Tracheophyta</taxon>
        <taxon>Spermatophyta</taxon>
        <taxon>Magnoliopsida</taxon>
        <taxon>Liliopsida</taxon>
        <taxon>Poales</taxon>
        <taxon>Poaceae</taxon>
        <taxon>PACMAD clade</taxon>
        <taxon>Chloridoideae</taxon>
        <taxon>Cynodonteae</taxon>
        <taxon>Eleusininae</taxon>
        <taxon>Eleusine</taxon>
    </lineage>
</organism>
<evidence type="ECO:0000256" key="1">
    <source>
        <dbReference type="ARBA" id="ARBA00004370"/>
    </source>
</evidence>
<keyword evidence="8" id="KW-1185">Reference proteome</keyword>
<evidence type="ECO:0000256" key="3">
    <source>
        <dbReference type="ARBA" id="ARBA00022692"/>
    </source>
</evidence>
<name>A0AAV5CBG4_ELECO</name>
<protein>
    <recommendedName>
        <fullName evidence="9">Serine-threonine/tyrosine-protein kinase catalytic domain-containing protein</fullName>
    </recommendedName>
</protein>
<dbReference type="EMBL" id="BQKI01000005">
    <property type="protein sequence ID" value="GJM95647.1"/>
    <property type="molecule type" value="Genomic_DNA"/>
</dbReference>
<keyword evidence="3" id="KW-0812">Transmembrane</keyword>
<keyword evidence="2" id="KW-0433">Leucine-rich repeat</keyword>
<evidence type="ECO:0000256" key="6">
    <source>
        <dbReference type="ARBA" id="ARBA00023136"/>
    </source>
</evidence>
<evidence type="ECO:0000256" key="5">
    <source>
        <dbReference type="ARBA" id="ARBA00022989"/>
    </source>
</evidence>
<proteinExistence type="predicted"/>
<dbReference type="PANTHER" id="PTHR27008">
    <property type="entry name" value="OS04G0122200 PROTEIN"/>
    <property type="match status" value="1"/>
</dbReference>
<evidence type="ECO:0000256" key="4">
    <source>
        <dbReference type="ARBA" id="ARBA00022737"/>
    </source>
</evidence>
<keyword evidence="4" id="KW-0677">Repeat</keyword>
<dbReference type="InterPro" id="IPR051809">
    <property type="entry name" value="Plant_receptor-like_S/T_kinase"/>
</dbReference>
<dbReference type="AlphaFoldDB" id="A0AAV5CBG4"/>
<evidence type="ECO:0000313" key="7">
    <source>
        <dbReference type="EMBL" id="GJM95647.1"/>
    </source>
</evidence>
<reference evidence="7" key="1">
    <citation type="journal article" date="2018" name="DNA Res.">
        <title>Multiple hybrid de novo genome assembly of finger millet, an orphan allotetraploid crop.</title>
        <authorList>
            <person name="Hatakeyama M."/>
            <person name="Aluri S."/>
            <person name="Balachadran M.T."/>
            <person name="Sivarajan S.R."/>
            <person name="Patrignani A."/>
            <person name="Gruter S."/>
            <person name="Poveda L."/>
            <person name="Shimizu-Inatsugi R."/>
            <person name="Baeten J."/>
            <person name="Francoijs K.J."/>
            <person name="Nataraja K.N."/>
            <person name="Reddy Y.A.N."/>
            <person name="Phadnis S."/>
            <person name="Ravikumar R.L."/>
            <person name="Schlapbach R."/>
            <person name="Sreeman S.M."/>
            <person name="Shimizu K.K."/>
        </authorList>
    </citation>
    <scope>NUCLEOTIDE SEQUENCE</scope>
</reference>
<comment type="subcellular location">
    <subcellularLocation>
        <location evidence="1">Membrane</location>
    </subcellularLocation>
</comment>
<sequence>MRSFDAECKALRMARHHNLIRILSTCSNLDFRALLLQYMANGSLEEHLYHESRSYVHGNGVPAPWAPQGDDSFMVSASMQGQWDILRQSLHSWERDQGRAMCSATESCYSMFYWKKANRSHVCWGVDPQAVGFRSVSRKARRGYGCKLLQDAETRLDIVHVTNTSPESSLTSKGDNFLASLSKLGLMCSSESPGDYLLKAGIHLSQPMRACLRELHGLVHGSEFGDLGHHLNVPSSSYSAGHLDSLDTL</sequence>
<evidence type="ECO:0000313" key="8">
    <source>
        <dbReference type="Proteomes" id="UP001054889"/>
    </source>
</evidence>
<dbReference type="GO" id="GO:0016020">
    <property type="term" value="C:membrane"/>
    <property type="evidence" value="ECO:0007669"/>
    <property type="project" value="UniProtKB-SubCell"/>
</dbReference>
<keyword evidence="5" id="KW-1133">Transmembrane helix</keyword>
<dbReference type="Proteomes" id="UP001054889">
    <property type="component" value="Unassembled WGS sequence"/>
</dbReference>
<gene>
    <name evidence="7" type="primary">ga12413</name>
    <name evidence="7" type="ORF">PR202_ga12413</name>
</gene>
<accession>A0AAV5CBG4</accession>
<comment type="caution">
    <text evidence="7">The sequence shown here is derived from an EMBL/GenBank/DDBJ whole genome shotgun (WGS) entry which is preliminary data.</text>
</comment>
<evidence type="ECO:0000256" key="2">
    <source>
        <dbReference type="ARBA" id="ARBA00022614"/>
    </source>
</evidence>
<dbReference type="InterPro" id="IPR011009">
    <property type="entry name" value="Kinase-like_dom_sf"/>
</dbReference>
<evidence type="ECO:0008006" key="9">
    <source>
        <dbReference type="Google" id="ProtNLM"/>
    </source>
</evidence>